<sequence>MLKFFYLTLFVSITLISHTQKPSFANKPDLPHPPISAQLSRTSPEQLISNSDTDTPACYIETPDGSTVDLSNICGKQPENPAVQPTNNCVQITDPQRRALIAESCSNDGNCLANLGCQQPPPPMYLPKDGSTPG</sequence>
<accession>A0AAE3GMR8</accession>
<comment type="caution">
    <text evidence="2">The sequence shown here is derived from an EMBL/GenBank/DDBJ whole genome shotgun (WGS) entry which is preliminary data.</text>
</comment>
<organism evidence="2 3">
    <name type="scientific">Limnofasciculus baicalensis BBK-W-15</name>
    <dbReference type="NCBI Taxonomy" id="2699891"/>
    <lineage>
        <taxon>Bacteria</taxon>
        <taxon>Bacillati</taxon>
        <taxon>Cyanobacteriota</taxon>
        <taxon>Cyanophyceae</taxon>
        <taxon>Coleofasciculales</taxon>
        <taxon>Coleofasciculaceae</taxon>
        <taxon>Limnofasciculus</taxon>
        <taxon>Limnofasciculus baicalensis</taxon>
    </lineage>
</organism>
<proteinExistence type="predicted"/>
<keyword evidence="3" id="KW-1185">Reference proteome</keyword>
<evidence type="ECO:0000313" key="3">
    <source>
        <dbReference type="Proteomes" id="UP001204953"/>
    </source>
</evidence>
<feature type="compositionally biased region" description="Polar residues" evidence="1">
    <location>
        <begin position="37"/>
        <end position="54"/>
    </location>
</feature>
<feature type="region of interest" description="Disordered" evidence="1">
    <location>
        <begin position="22"/>
        <end position="56"/>
    </location>
</feature>
<name>A0AAE3GMR8_9CYAN</name>
<dbReference type="RefSeq" id="WP_254010064.1">
    <property type="nucleotide sequence ID" value="NZ_JAMZMM010000009.1"/>
</dbReference>
<dbReference type="Proteomes" id="UP001204953">
    <property type="component" value="Unassembled WGS sequence"/>
</dbReference>
<gene>
    <name evidence="2" type="ORF">NJ959_02020</name>
</gene>
<reference evidence="2" key="1">
    <citation type="submission" date="2022-06" db="EMBL/GenBank/DDBJ databases">
        <title>New cyanobacteria of genus Symplocastrum in benthos of Lake Baikal.</title>
        <authorList>
            <person name="Sorokovikova E."/>
            <person name="Tikhonova I."/>
            <person name="Krasnopeev A."/>
            <person name="Evseev P."/>
            <person name="Gladkikh A."/>
            <person name="Belykh O."/>
        </authorList>
    </citation>
    <scope>NUCLEOTIDE SEQUENCE</scope>
    <source>
        <strain evidence="2">BBK-W-15</strain>
    </source>
</reference>
<protein>
    <submittedName>
        <fullName evidence="2">Uncharacterized protein</fullName>
    </submittedName>
</protein>
<dbReference type="AlphaFoldDB" id="A0AAE3GMR8"/>
<dbReference type="EMBL" id="JAMZMM010000009">
    <property type="protein sequence ID" value="MCP2727249.1"/>
    <property type="molecule type" value="Genomic_DNA"/>
</dbReference>
<evidence type="ECO:0000313" key="2">
    <source>
        <dbReference type="EMBL" id="MCP2727249.1"/>
    </source>
</evidence>
<evidence type="ECO:0000256" key="1">
    <source>
        <dbReference type="SAM" id="MobiDB-lite"/>
    </source>
</evidence>